<protein>
    <submittedName>
        <fullName evidence="3">Uncharacterized protein</fullName>
    </submittedName>
</protein>
<feature type="compositionally biased region" description="Basic and acidic residues" evidence="1">
    <location>
        <begin position="94"/>
        <end position="109"/>
    </location>
</feature>
<feature type="compositionally biased region" description="Polar residues" evidence="1">
    <location>
        <begin position="1"/>
        <end position="10"/>
    </location>
</feature>
<reference evidence="3" key="1">
    <citation type="submission" date="2016-11" db="UniProtKB">
        <authorList>
            <consortium name="WormBaseParasite"/>
        </authorList>
    </citation>
    <scope>IDENTIFICATION</scope>
</reference>
<keyword evidence="2" id="KW-1185">Reference proteome</keyword>
<feature type="region of interest" description="Disordered" evidence="1">
    <location>
        <begin position="1"/>
        <end position="80"/>
    </location>
</feature>
<evidence type="ECO:0000313" key="2">
    <source>
        <dbReference type="Proteomes" id="UP000095287"/>
    </source>
</evidence>
<name>A0A1I8A690_9BILA</name>
<feature type="region of interest" description="Disordered" evidence="1">
    <location>
        <begin position="92"/>
        <end position="174"/>
    </location>
</feature>
<accession>A0A1I8A690</accession>
<dbReference type="WBParaSite" id="L893_g33009.t1">
    <property type="protein sequence ID" value="L893_g33009.t1"/>
    <property type="gene ID" value="L893_g33009"/>
</dbReference>
<dbReference type="AlphaFoldDB" id="A0A1I8A690"/>
<evidence type="ECO:0000313" key="3">
    <source>
        <dbReference type="WBParaSite" id="L893_g33009.t1"/>
    </source>
</evidence>
<feature type="compositionally biased region" description="Basic and acidic residues" evidence="1">
    <location>
        <begin position="11"/>
        <end position="31"/>
    </location>
</feature>
<dbReference type="Proteomes" id="UP000095287">
    <property type="component" value="Unplaced"/>
</dbReference>
<proteinExistence type="predicted"/>
<sequence>MISKSNVTEQQQERIESAPIGKDRSHMKLDLDPMADLQTPTIPLESGPRSPYEEQPVNWRPSARPKKKHPRGSTARHTLGVDVAWLKKLIPMKNAEKTDSYETKNDSRHSLLNSERSSERRATSSLRQRLRGILGSSRNLKTPVEQTRAAPEHCRHPSAVATTSSHHDLSHALT</sequence>
<organism evidence="2 3">
    <name type="scientific">Steinernema glaseri</name>
    <dbReference type="NCBI Taxonomy" id="37863"/>
    <lineage>
        <taxon>Eukaryota</taxon>
        <taxon>Metazoa</taxon>
        <taxon>Ecdysozoa</taxon>
        <taxon>Nematoda</taxon>
        <taxon>Chromadorea</taxon>
        <taxon>Rhabditida</taxon>
        <taxon>Tylenchina</taxon>
        <taxon>Panagrolaimomorpha</taxon>
        <taxon>Strongyloidoidea</taxon>
        <taxon>Steinernematidae</taxon>
        <taxon>Steinernema</taxon>
    </lineage>
</organism>
<feature type="compositionally biased region" description="Basic and acidic residues" evidence="1">
    <location>
        <begin position="165"/>
        <end position="174"/>
    </location>
</feature>
<evidence type="ECO:0000256" key="1">
    <source>
        <dbReference type="SAM" id="MobiDB-lite"/>
    </source>
</evidence>